<reference evidence="2" key="1">
    <citation type="submission" date="2021-11" db="EMBL/GenBank/DDBJ databases">
        <title>Clostridia strains as spoilage organisms.</title>
        <authorList>
            <person name="Wambui J."/>
            <person name="Stevens M.J.A."/>
            <person name="Stephan R."/>
        </authorList>
    </citation>
    <scope>NUCLEOTIDE SEQUENCE</scope>
    <source>
        <strain evidence="2">CF009</strain>
    </source>
</reference>
<organism evidence="2 3">
    <name type="scientific">Clostridium estertheticum</name>
    <dbReference type="NCBI Taxonomy" id="238834"/>
    <lineage>
        <taxon>Bacteria</taxon>
        <taxon>Bacillati</taxon>
        <taxon>Bacillota</taxon>
        <taxon>Clostridia</taxon>
        <taxon>Eubacteriales</taxon>
        <taxon>Clostridiaceae</taxon>
        <taxon>Clostridium</taxon>
    </lineage>
</organism>
<evidence type="ECO:0000259" key="1">
    <source>
        <dbReference type="Pfam" id="PF04851"/>
    </source>
</evidence>
<dbReference type="AlphaFoldDB" id="A0AA47EQU9"/>
<name>A0AA47EQU9_9CLOT</name>
<dbReference type="GO" id="GO:0005524">
    <property type="term" value="F:ATP binding"/>
    <property type="evidence" value="ECO:0007669"/>
    <property type="project" value="InterPro"/>
</dbReference>
<dbReference type="Pfam" id="PF04851">
    <property type="entry name" value="ResIII"/>
    <property type="match status" value="1"/>
</dbReference>
<sequence>MIIDEFHHAAAGNYSNILDYFTMSNILSVTLL</sequence>
<feature type="domain" description="Helicase/UvrB N-terminal" evidence="1">
    <location>
        <begin position="1"/>
        <end position="30"/>
    </location>
</feature>
<evidence type="ECO:0000313" key="3">
    <source>
        <dbReference type="Proteomes" id="UP001164733"/>
    </source>
</evidence>
<dbReference type="Proteomes" id="UP001164733">
    <property type="component" value="Chromosome"/>
</dbReference>
<dbReference type="GO" id="GO:0016787">
    <property type="term" value="F:hydrolase activity"/>
    <property type="evidence" value="ECO:0007669"/>
    <property type="project" value="InterPro"/>
</dbReference>
<accession>A0AA47EQU9</accession>
<dbReference type="GO" id="GO:0003677">
    <property type="term" value="F:DNA binding"/>
    <property type="evidence" value="ECO:0007669"/>
    <property type="project" value="InterPro"/>
</dbReference>
<dbReference type="EMBL" id="CP086239">
    <property type="protein sequence ID" value="WAG63078.1"/>
    <property type="molecule type" value="Genomic_DNA"/>
</dbReference>
<gene>
    <name evidence="2" type="ORF">LL038_10345</name>
</gene>
<protein>
    <recommendedName>
        <fullName evidence="1">Helicase/UvrB N-terminal domain-containing protein</fullName>
    </recommendedName>
</protein>
<evidence type="ECO:0000313" key="2">
    <source>
        <dbReference type="EMBL" id="WAG63078.1"/>
    </source>
</evidence>
<proteinExistence type="predicted"/>
<dbReference type="InterPro" id="IPR006935">
    <property type="entry name" value="Helicase/UvrB_N"/>
</dbReference>